<dbReference type="GO" id="GO:0004523">
    <property type="term" value="F:RNA-DNA hybrid ribonuclease activity"/>
    <property type="evidence" value="ECO:0007669"/>
    <property type="project" value="InterPro"/>
</dbReference>
<dbReference type="Proteomes" id="UP000186817">
    <property type="component" value="Unassembled WGS sequence"/>
</dbReference>
<feature type="region of interest" description="Disordered" evidence="1">
    <location>
        <begin position="657"/>
        <end position="719"/>
    </location>
</feature>
<proteinExistence type="predicted"/>
<evidence type="ECO:0000259" key="2">
    <source>
        <dbReference type="PROSITE" id="PS50879"/>
    </source>
</evidence>
<dbReference type="SUPFAM" id="SSF56219">
    <property type="entry name" value="DNase I-like"/>
    <property type="match status" value="1"/>
</dbReference>
<accession>A0A1Q9EMZ0</accession>
<dbReference type="PROSITE" id="PS50879">
    <property type="entry name" value="RNASE_H_1"/>
    <property type="match status" value="1"/>
</dbReference>
<keyword evidence="4" id="KW-1185">Reference proteome</keyword>
<organism evidence="3 4">
    <name type="scientific">Symbiodinium microadriaticum</name>
    <name type="common">Dinoflagellate</name>
    <name type="synonym">Zooxanthella microadriatica</name>
    <dbReference type="NCBI Taxonomy" id="2951"/>
    <lineage>
        <taxon>Eukaryota</taxon>
        <taxon>Sar</taxon>
        <taxon>Alveolata</taxon>
        <taxon>Dinophyceae</taxon>
        <taxon>Suessiales</taxon>
        <taxon>Symbiodiniaceae</taxon>
        <taxon>Symbiodinium</taxon>
    </lineage>
</organism>
<protein>
    <recommendedName>
        <fullName evidence="2">RNase H type-1 domain-containing protein</fullName>
    </recommendedName>
</protein>
<feature type="compositionally biased region" description="Polar residues" evidence="1">
    <location>
        <begin position="677"/>
        <end position="698"/>
    </location>
</feature>
<evidence type="ECO:0000313" key="4">
    <source>
        <dbReference type="Proteomes" id="UP000186817"/>
    </source>
</evidence>
<dbReference type="InterPro" id="IPR012337">
    <property type="entry name" value="RNaseH-like_sf"/>
</dbReference>
<dbReference type="InterPro" id="IPR036397">
    <property type="entry name" value="RNaseH_sf"/>
</dbReference>
<dbReference type="OrthoDB" id="407509at2759"/>
<evidence type="ECO:0000256" key="1">
    <source>
        <dbReference type="SAM" id="MobiDB-lite"/>
    </source>
</evidence>
<dbReference type="GO" id="GO:0003676">
    <property type="term" value="F:nucleic acid binding"/>
    <property type="evidence" value="ECO:0007669"/>
    <property type="project" value="InterPro"/>
</dbReference>
<comment type="caution">
    <text evidence="3">The sequence shown here is derived from an EMBL/GenBank/DDBJ whole genome shotgun (WGS) entry which is preliminary data.</text>
</comment>
<dbReference type="SUPFAM" id="SSF53098">
    <property type="entry name" value="Ribonuclease H-like"/>
    <property type="match status" value="1"/>
</dbReference>
<gene>
    <name evidence="3" type="ORF">AK812_SmicGene7655</name>
</gene>
<feature type="domain" description="RNase H type-1" evidence="2">
    <location>
        <begin position="2142"/>
        <end position="2317"/>
    </location>
</feature>
<evidence type="ECO:0000313" key="3">
    <source>
        <dbReference type="EMBL" id="OLQ08790.1"/>
    </source>
</evidence>
<dbReference type="Gene3D" id="3.60.10.10">
    <property type="entry name" value="Endonuclease/exonuclease/phosphatase"/>
    <property type="match status" value="1"/>
</dbReference>
<dbReference type="InterPro" id="IPR036691">
    <property type="entry name" value="Endo/exonu/phosph_ase_sf"/>
</dbReference>
<name>A0A1Q9EMZ0_SYMMI</name>
<reference evidence="3 4" key="1">
    <citation type="submission" date="2016-02" db="EMBL/GenBank/DDBJ databases">
        <title>Genome analysis of coral dinoflagellate symbionts highlights evolutionary adaptations to a symbiotic lifestyle.</title>
        <authorList>
            <person name="Aranda M."/>
            <person name="Li Y."/>
            <person name="Liew Y.J."/>
            <person name="Baumgarten S."/>
            <person name="Simakov O."/>
            <person name="Wilson M."/>
            <person name="Piel J."/>
            <person name="Ashoor H."/>
            <person name="Bougouffa S."/>
            <person name="Bajic V.B."/>
            <person name="Ryu T."/>
            <person name="Ravasi T."/>
            <person name="Bayer T."/>
            <person name="Micklem G."/>
            <person name="Kim H."/>
            <person name="Bhak J."/>
            <person name="Lajeunesse T.C."/>
            <person name="Voolstra C.R."/>
        </authorList>
    </citation>
    <scope>NUCLEOTIDE SEQUENCE [LARGE SCALE GENOMIC DNA]</scope>
    <source>
        <strain evidence="3 4">CCMP2467</strain>
    </source>
</reference>
<sequence>MLSRLPAQLACHLQSMTAVTTDPLFLNCGGFMGSTGPAAGLSVLLTYDHPFVVELRTARSWSQLLAVFQSLDSEDGNLALFSVSGQRLHHAAEFEPCMIAAVEDSEIPIFPLASLEPHLQAIEILASAQTITVSISAHQVHDVWMCLPFHMITALGWDAVSPNFPTADGRNCCFTLTPRPTLVRMPVDLMHGQWRIWFMVAQLEAAMSGNNAEGLQVEVQLVARRLWTGFLPRALTLSRVSAMWQTACARCHLPIERRVFSGPFPCSQDLSLGEIADSPHNCVIRKTGQLLVTVHPEMHGGGAKSESLNWAKTRAASLCLAQGIDLNGTTLFVDKLSDSVGAQRLTQTLQDAASSDKWAALSELAASAGVPVPVASNQQARAAHRASKAMQHRKTQARKTVSAADVQLSPDFFVNEDGTPVTILDTIQPGMSGLKLLDEPEAASLLHTLRGVQPDELGLLILGHSCPSPDECNGQLCFPATARSCGSRLLLAGCLHNVGGRRIKAREHGDIQVPLPELCCCAFECHADEFDAEQWQHLTQAPVRFVVDLFKKNGLERPFTDPWGRNFSQGGKPALPAMADRLYFQARVPTAGWNIRVMKSLGGRHWLVGASVQPPSIYPAFHGQTILITAVTQRQTAPPVIQSGMMHLRNLAPASLKEPATKPEDPWQHGGDPWSRASLSSFTSVGSGRTSSLASASETPHRSLAGPTEQRFQSQESRLSALEEGLQQLRVRQETQHQEIVTKQDEDREASARAALQLRDQMSLMSTEFAQQLRQSVESLRGAQQQQNVQMQSSLEELKSLMLTNREVRAGSKKAKTGELEGNDLPFILALLGYSLFQVRYRLRRIDDFFGSNSASMQPGAQELAEPRLPVVGSPDTSAFRLAIVNPTSLLHKESQLMDLASHVYVLSETSAVAAAQDIAENRFRKAGLSVTWGSPVPSHWRENAAGPSLRGYAAGVAIASLFPVRRPFAVMGSAGYDAHRLLVSHVRIGPMHARVVAVYGWPANHTGAAAKNTRLFQEVACLAAESPLPTLIAGDFNTDVTKLPCWTAFQCQGYAELFDLSRRRFGQQLPATCRGSTRHDTALLPPVFQQMLRGAAVDTECHLFDSHSPVLLTFAMPQHNPCKQVWRKPASWSDYAPSAPEMEQHYLRTRDALHSRLDSCTSRDDLEQAFTSWASTVEEAVDQALRSGHARDPLQQPVPSLPKKARGRCTYRFVKSQPLHVASPAGRSGDYCPPDEALTVRSRLKVKQVRRLQAFNRHLSSARQAGSGCTATMARSLLQEWHAICVARRYPPSFEHWLLGIACFSEFYVDCSTTLLSHGPQVQLTLQSLPESSWLEDVLAYVRFDCEAVVRQEAEARKLFSKYCRNLDSATGLSQGYSGLRPKANPPFTAIPVDERQTATLTCCARDGWGLYRLPAAEFFRPACPAFADQSPAEIGSAQTDDVHGTRLWIRVPSRPLAQEFQLHQVTDAASPRELQRCFTDFWAPIWNRDKGASRSDLSYWKEFLSSLPECPQAAQGLCLPLDDIHFWRAHLRGLKSKTSTGYCGFSNDELKWLPDAPLGDLVRLFHLCGVFGWPKHLGRASVATIAKIACPLGMHHGAILQNWATWLPDGVKGSIPGRSVRDLSLSLECRVEHSLLERSTLAGFSIDIIKCFNQVPRLPIRFLLGHLQVPEPVLHAWFDFLDSCQRLPVFLGGLGSPIMSTTGMPEGCPLSVVAQVAICWAVSQRPLVLGAAVESYVDNFTWTGCSQYAIGEAIVDAQLMCRQLLLPIDWTKSFAWSTNRRLKLWLETAAQRLIPDGCKLAVVSSAKDLGVAFKFRRVNQLDTASKRLAEGNRRLEALQTPGTALLDKARLIQTAIWPAALYGFEGRLVSTDCVQQLRSGACKALIGNRPSASPFLALSVLTPRVVDPEVFLLAQALLSLQRMLTIDRNVALWWLQVTVQQCRQPCRVFGPASALAGMLRRNDWIMRADGTASGPGNATFSLFDDPPKVIRAALRVAWQDQLASRVAHRNGMTHAGVPDPGIADRILRRLQPGMQCHVAQTMVGAFMSGAAKAKWDRLQAPTCDLCGQVDSKTHRLLECPVAANLRALYQPVLEFVVDEMPQWLHCPYPTTCPDEAFLRLFWRSRKLVPPPSIVHLWSSLPETVHLFTDGSCQHPQIPTARHAAWAVVAYVGPGDINVAEFVTYWKQQAVLPPYWHVVARGVVPGLQDINRAEACGLVQAALIAEQIPVEQVTIWSDSENALRAVQQSVTNQSPPGRWPFCKDLLPHGSWFSSGKTIFRKVKAHQDLEAPHLETLPTFTALGNDIVDHSAKQALADDLDIAHTTCQQVADWGRQQADLFYHFVMYLCELTKLVVPLRRAVTASHVTVEEGASTETLQRGRDQWLQLQPAVEACPVTVTLPHEWQRQCGDWPDWFSTALQAWLEKLYWPTDLPADRTFAGITYLELLVSFTLETGCLPPQRTSGTWVDLLSPDGVMRSQFNAGRAHDIIDYSACGYAEGEVIILLQQMFDSDSPGELLRERSWSRRS</sequence>
<dbReference type="Gene3D" id="3.30.420.10">
    <property type="entry name" value="Ribonuclease H-like superfamily/Ribonuclease H"/>
    <property type="match status" value="1"/>
</dbReference>
<dbReference type="EMBL" id="LSRX01000110">
    <property type="protein sequence ID" value="OLQ08790.1"/>
    <property type="molecule type" value="Genomic_DNA"/>
</dbReference>
<dbReference type="InterPro" id="IPR002156">
    <property type="entry name" value="RNaseH_domain"/>
</dbReference>